<reference evidence="10" key="1">
    <citation type="submission" date="2021-04" db="EMBL/GenBank/DDBJ databases">
        <title>Sinoanaerobacter chloroacetimidivorans sp. nov., an obligate anaerobic bacterium isolated from anaerobic sludge.</title>
        <authorList>
            <person name="Bao Y."/>
        </authorList>
    </citation>
    <scope>NUCLEOTIDE SEQUENCE</scope>
    <source>
        <strain evidence="10">BAD-6</strain>
    </source>
</reference>
<keyword evidence="3" id="KW-0813">Transport</keyword>
<gene>
    <name evidence="10" type="ORF">KCX82_03100</name>
</gene>
<dbReference type="Gene3D" id="3.40.50.300">
    <property type="entry name" value="P-loop containing nucleotide triphosphate hydrolases"/>
    <property type="match status" value="1"/>
</dbReference>
<dbReference type="GO" id="GO:0042626">
    <property type="term" value="F:ATPase-coupled transmembrane transporter activity"/>
    <property type="evidence" value="ECO:0007669"/>
    <property type="project" value="TreeGrafter"/>
</dbReference>
<evidence type="ECO:0000256" key="2">
    <source>
        <dbReference type="ARBA" id="ARBA00005417"/>
    </source>
</evidence>
<evidence type="ECO:0000256" key="6">
    <source>
        <dbReference type="ARBA" id="ARBA00022840"/>
    </source>
</evidence>
<dbReference type="PANTHER" id="PTHR43553:SF24">
    <property type="entry name" value="ENERGY-COUPLING FACTOR TRANSPORTER ATP-BINDING PROTEIN ECFA1"/>
    <property type="match status" value="1"/>
</dbReference>
<dbReference type="GO" id="GO:0005524">
    <property type="term" value="F:ATP binding"/>
    <property type="evidence" value="ECO:0007669"/>
    <property type="project" value="UniProtKB-KW"/>
</dbReference>
<organism evidence="10 11">
    <name type="scientific">Sinanaerobacter chloroacetimidivorans</name>
    <dbReference type="NCBI Taxonomy" id="2818044"/>
    <lineage>
        <taxon>Bacteria</taxon>
        <taxon>Bacillati</taxon>
        <taxon>Bacillota</taxon>
        <taxon>Clostridia</taxon>
        <taxon>Peptostreptococcales</taxon>
        <taxon>Anaerovoracaceae</taxon>
        <taxon>Sinanaerobacter</taxon>
    </lineage>
</organism>
<evidence type="ECO:0000256" key="1">
    <source>
        <dbReference type="ARBA" id="ARBA00004202"/>
    </source>
</evidence>
<protein>
    <submittedName>
        <fullName evidence="10">ABC transporter ATP-binding protein</fullName>
    </submittedName>
</protein>
<comment type="caution">
    <text evidence="10">The sequence shown here is derived from an EMBL/GenBank/DDBJ whole genome shotgun (WGS) entry which is preliminary data.</text>
</comment>
<evidence type="ECO:0000313" key="11">
    <source>
        <dbReference type="Proteomes" id="UP000675664"/>
    </source>
</evidence>
<dbReference type="InterPro" id="IPR003593">
    <property type="entry name" value="AAA+_ATPase"/>
</dbReference>
<sequence>MIRLQDVGFAYPDGNQALDQICLNIDKGSTVAIVGANGAGKSTLLSLLVGIQMPKEGTITINDLVLNKSNLDKIRRMVGFVFQNPDDQLFMSRVSEDIAFGPRNYGCSADETERRVKETAELLQIEHLLDRAPYKLSGGEKRSAAVAATLAVKPEVVLLDEPSSFLDPRGRRNLIRLLGELSLTKVIATHDLDLVLDLCARVVILKKGSVFADGSPYKLFRNEELMEECGLEVPLSLQRQLDAKNPQT</sequence>
<dbReference type="SMART" id="SM00382">
    <property type="entry name" value="AAA"/>
    <property type="match status" value="1"/>
</dbReference>
<evidence type="ECO:0000256" key="7">
    <source>
        <dbReference type="ARBA" id="ARBA00022967"/>
    </source>
</evidence>
<dbReference type="GO" id="GO:0016887">
    <property type="term" value="F:ATP hydrolysis activity"/>
    <property type="evidence" value="ECO:0007669"/>
    <property type="project" value="InterPro"/>
</dbReference>
<dbReference type="Proteomes" id="UP000675664">
    <property type="component" value="Unassembled WGS sequence"/>
</dbReference>
<dbReference type="EMBL" id="JAGSND010000002">
    <property type="protein sequence ID" value="MBR0596855.1"/>
    <property type="molecule type" value="Genomic_DNA"/>
</dbReference>
<keyword evidence="4" id="KW-1003">Cell membrane</keyword>
<name>A0A8J7W0R6_9FIRM</name>
<keyword evidence="11" id="KW-1185">Reference proteome</keyword>
<dbReference type="InterPro" id="IPR050095">
    <property type="entry name" value="ECF_ABC_transporter_ATP-bd"/>
</dbReference>
<keyword evidence="7" id="KW-1278">Translocase</keyword>
<comment type="subcellular location">
    <subcellularLocation>
        <location evidence="1">Cell membrane</location>
        <topology evidence="1">Peripheral membrane protein</topology>
    </subcellularLocation>
</comment>
<dbReference type="Pfam" id="PF00005">
    <property type="entry name" value="ABC_tran"/>
    <property type="match status" value="1"/>
</dbReference>
<evidence type="ECO:0000256" key="4">
    <source>
        <dbReference type="ARBA" id="ARBA00022475"/>
    </source>
</evidence>
<dbReference type="FunFam" id="3.40.50.300:FF:000224">
    <property type="entry name" value="Energy-coupling factor transporter ATP-binding protein EcfA"/>
    <property type="match status" value="1"/>
</dbReference>
<evidence type="ECO:0000259" key="9">
    <source>
        <dbReference type="PROSITE" id="PS50893"/>
    </source>
</evidence>
<evidence type="ECO:0000256" key="5">
    <source>
        <dbReference type="ARBA" id="ARBA00022741"/>
    </source>
</evidence>
<dbReference type="InterPro" id="IPR003439">
    <property type="entry name" value="ABC_transporter-like_ATP-bd"/>
</dbReference>
<reference evidence="10" key="2">
    <citation type="submission" date="2021-04" db="EMBL/GenBank/DDBJ databases">
        <authorList>
            <person name="Liu J."/>
        </authorList>
    </citation>
    <scope>NUCLEOTIDE SEQUENCE</scope>
    <source>
        <strain evidence="10">BAD-6</strain>
    </source>
</reference>
<dbReference type="GO" id="GO:0043190">
    <property type="term" value="C:ATP-binding cassette (ABC) transporter complex"/>
    <property type="evidence" value="ECO:0007669"/>
    <property type="project" value="TreeGrafter"/>
</dbReference>
<evidence type="ECO:0000313" key="10">
    <source>
        <dbReference type="EMBL" id="MBR0596855.1"/>
    </source>
</evidence>
<evidence type="ECO:0000256" key="3">
    <source>
        <dbReference type="ARBA" id="ARBA00022448"/>
    </source>
</evidence>
<dbReference type="RefSeq" id="WP_227016991.1">
    <property type="nucleotide sequence ID" value="NZ_JAGSND010000002.1"/>
</dbReference>
<dbReference type="PROSITE" id="PS50893">
    <property type="entry name" value="ABC_TRANSPORTER_2"/>
    <property type="match status" value="1"/>
</dbReference>
<feature type="domain" description="ABC transporter" evidence="9">
    <location>
        <begin position="2"/>
        <end position="232"/>
    </location>
</feature>
<comment type="similarity">
    <text evidence="2">Belongs to the ABC transporter superfamily.</text>
</comment>
<dbReference type="CDD" id="cd03225">
    <property type="entry name" value="ABC_cobalt_CbiO_domain1"/>
    <property type="match status" value="1"/>
</dbReference>
<dbReference type="InterPro" id="IPR027417">
    <property type="entry name" value="P-loop_NTPase"/>
</dbReference>
<keyword evidence="5" id="KW-0547">Nucleotide-binding</keyword>
<keyword evidence="8" id="KW-0472">Membrane</keyword>
<proteinExistence type="inferred from homology"/>
<accession>A0A8J7W0R6</accession>
<dbReference type="SUPFAM" id="SSF52540">
    <property type="entry name" value="P-loop containing nucleoside triphosphate hydrolases"/>
    <property type="match status" value="1"/>
</dbReference>
<keyword evidence="6 10" id="KW-0067">ATP-binding</keyword>
<dbReference type="AlphaFoldDB" id="A0A8J7W0R6"/>
<evidence type="ECO:0000256" key="8">
    <source>
        <dbReference type="ARBA" id="ARBA00023136"/>
    </source>
</evidence>
<dbReference type="PANTHER" id="PTHR43553">
    <property type="entry name" value="HEAVY METAL TRANSPORTER"/>
    <property type="match status" value="1"/>
</dbReference>
<dbReference type="InterPro" id="IPR015856">
    <property type="entry name" value="ABC_transpr_CbiO/EcfA_su"/>
</dbReference>